<comment type="caution">
    <text evidence="1">The sequence shown here is derived from an EMBL/GenBank/DDBJ whole genome shotgun (WGS) entry which is preliminary data.</text>
</comment>
<gene>
    <name evidence="1" type="ORF">KC19_4G217600</name>
</gene>
<organism evidence="1 2">
    <name type="scientific">Ceratodon purpureus</name>
    <name type="common">Fire moss</name>
    <name type="synonym">Dicranum purpureum</name>
    <dbReference type="NCBI Taxonomy" id="3225"/>
    <lineage>
        <taxon>Eukaryota</taxon>
        <taxon>Viridiplantae</taxon>
        <taxon>Streptophyta</taxon>
        <taxon>Embryophyta</taxon>
        <taxon>Bryophyta</taxon>
        <taxon>Bryophytina</taxon>
        <taxon>Bryopsida</taxon>
        <taxon>Dicranidae</taxon>
        <taxon>Pseudoditrichales</taxon>
        <taxon>Ditrichaceae</taxon>
        <taxon>Ceratodon</taxon>
    </lineage>
</organism>
<accession>A0A8T0IDF0</accession>
<sequence length="151" mass="17155">MKASHHHSHAPHNPIQVLNPSQRFRVSALTKTLIVSPGSRLFSSCTMQRIVPCKGWQDDPVFGTRILQSLIMAYCSVVGDTATDSDVAVSWTIDRELIRLSLHPSKLVSVEFRDHSWYFCKLMVTLKITLVYPKIHNKRQQSSTFGLMLHP</sequence>
<evidence type="ECO:0000313" key="2">
    <source>
        <dbReference type="Proteomes" id="UP000822688"/>
    </source>
</evidence>
<dbReference type="AlphaFoldDB" id="A0A8T0IDF0"/>
<reference evidence="1" key="1">
    <citation type="submission" date="2020-06" db="EMBL/GenBank/DDBJ databases">
        <title>WGS assembly of Ceratodon purpureus strain R40.</title>
        <authorList>
            <person name="Carey S.B."/>
            <person name="Jenkins J."/>
            <person name="Shu S."/>
            <person name="Lovell J.T."/>
            <person name="Sreedasyam A."/>
            <person name="Maumus F."/>
            <person name="Tiley G.P."/>
            <person name="Fernandez-Pozo N."/>
            <person name="Barry K."/>
            <person name="Chen C."/>
            <person name="Wang M."/>
            <person name="Lipzen A."/>
            <person name="Daum C."/>
            <person name="Saski C.A."/>
            <person name="Payton A.C."/>
            <person name="Mcbreen J.C."/>
            <person name="Conrad R.E."/>
            <person name="Kollar L.M."/>
            <person name="Olsson S."/>
            <person name="Huttunen S."/>
            <person name="Landis J.B."/>
            <person name="Wickett N.J."/>
            <person name="Johnson M.G."/>
            <person name="Rensing S.A."/>
            <person name="Grimwood J."/>
            <person name="Schmutz J."/>
            <person name="Mcdaniel S.F."/>
        </authorList>
    </citation>
    <scope>NUCLEOTIDE SEQUENCE</scope>
    <source>
        <strain evidence="1">R40</strain>
    </source>
</reference>
<name>A0A8T0IDF0_CERPU</name>
<proteinExistence type="predicted"/>
<evidence type="ECO:0000313" key="1">
    <source>
        <dbReference type="EMBL" id="KAG0581015.1"/>
    </source>
</evidence>
<dbReference type="Proteomes" id="UP000822688">
    <property type="component" value="Chromosome 4"/>
</dbReference>
<dbReference type="EMBL" id="CM026424">
    <property type="protein sequence ID" value="KAG0581015.1"/>
    <property type="molecule type" value="Genomic_DNA"/>
</dbReference>
<keyword evidence="2" id="KW-1185">Reference proteome</keyword>
<protein>
    <submittedName>
        <fullName evidence="1">Uncharacterized protein</fullName>
    </submittedName>
</protein>